<dbReference type="EMBL" id="CP118246">
    <property type="protein sequence ID" value="WDR04345.1"/>
    <property type="molecule type" value="Genomic_DNA"/>
</dbReference>
<name>A0ABY7YTI0_9HYPH</name>
<protein>
    <submittedName>
        <fullName evidence="2">EAL domain-containing protein</fullName>
    </submittedName>
</protein>
<dbReference type="InterPro" id="IPR050706">
    <property type="entry name" value="Cyclic-di-GMP_PDE-like"/>
</dbReference>
<reference evidence="2 3" key="1">
    <citation type="submission" date="2023-02" db="EMBL/GenBank/DDBJ databases">
        <title>Devosia algicola sp. nov., isolated from the phycosphere of marine algae.</title>
        <authorList>
            <person name="Kim J.M."/>
            <person name="Lee J.K."/>
            <person name="Choi B.J."/>
            <person name="Bayburt H."/>
            <person name="Jeon C.O."/>
        </authorList>
    </citation>
    <scope>NUCLEOTIDE SEQUENCE [LARGE SCALE GENOMIC DNA]</scope>
    <source>
        <strain evidence="2 3">G20-9</strain>
    </source>
</reference>
<dbReference type="InterPro" id="IPR035919">
    <property type="entry name" value="EAL_sf"/>
</dbReference>
<accession>A0ABY7YTI0</accession>
<sequence>MGRDLGYTVLAEGVETIEQHDLLAQVGSTLFQGYLYGKPMALADFGQRIEVEAKMLGPNTIARGRPG</sequence>
<dbReference type="RefSeq" id="WP_282220727.1">
    <property type="nucleotide sequence ID" value="NZ_CP118246.1"/>
</dbReference>
<feature type="domain" description="EAL" evidence="1">
    <location>
        <begin position="1"/>
        <end position="53"/>
    </location>
</feature>
<keyword evidence="3" id="KW-1185">Reference proteome</keyword>
<evidence type="ECO:0000313" key="2">
    <source>
        <dbReference type="EMBL" id="WDR04345.1"/>
    </source>
</evidence>
<evidence type="ECO:0000313" key="3">
    <source>
        <dbReference type="Proteomes" id="UP001220530"/>
    </source>
</evidence>
<organism evidence="2 3">
    <name type="scientific">Devosia algicola</name>
    <dbReference type="NCBI Taxonomy" id="3026418"/>
    <lineage>
        <taxon>Bacteria</taxon>
        <taxon>Pseudomonadati</taxon>
        <taxon>Pseudomonadota</taxon>
        <taxon>Alphaproteobacteria</taxon>
        <taxon>Hyphomicrobiales</taxon>
        <taxon>Devosiaceae</taxon>
        <taxon>Devosia</taxon>
    </lineage>
</organism>
<dbReference type="PROSITE" id="PS50883">
    <property type="entry name" value="EAL"/>
    <property type="match status" value="1"/>
</dbReference>
<dbReference type="Proteomes" id="UP001220530">
    <property type="component" value="Chromosome"/>
</dbReference>
<dbReference type="InterPro" id="IPR001633">
    <property type="entry name" value="EAL_dom"/>
</dbReference>
<evidence type="ECO:0000259" key="1">
    <source>
        <dbReference type="PROSITE" id="PS50883"/>
    </source>
</evidence>
<dbReference type="Gene3D" id="3.20.20.450">
    <property type="entry name" value="EAL domain"/>
    <property type="match status" value="1"/>
</dbReference>
<dbReference type="SUPFAM" id="SSF141868">
    <property type="entry name" value="EAL domain-like"/>
    <property type="match status" value="1"/>
</dbReference>
<gene>
    <name evidence="2" type="ORF">PSQ19_16360</name>
</gene>
<dbReference type="PANTHER" id="PTHR33121">
    <property type="entry name" value="CYCLIC DI-GMP PHOSPHODIESTERASE PDEF"/>
    <property type="match status" value="1"/>
</dbReference>
<dbReference type="PANTHER" id="PTHR33121:SF70">
    <property type="entry name" value="SIGNALING PROTEIN YKOW"/>
    <property type="match status" value="1"/>
</dbReference>
<dbReference type="Pfam" id="PF00563">
    <property type="entry name" value="EAL"/>
    <property type="match status" value="1"/>
</dbReference>
<proteinExistence type="predicted"/>